<dbReference type="EC" id="2.7.7.7" evidence="3 13"/>
<keyword evidence="7 13" id="KW-0548">Nucleotidyltransferase</keyword>
<keyword evidence="17" id="KW-1185">Reference proteome</keyword>
<dbReference type="SUPFAM" id="SSF89550">
    <property type="entry name" value="PHP domain-like"/>
    <property type="match status" value="1"/>
</dbReference>
<dbReference type="Pfam" id="PF01336">
    <property type="entry name" value="tRNA_anti-codon"/>
    <property type="match status" value="1"/>
</dbReference>
<proteinExistence type="inferred from homology"/>
<dbReference type="CDD" id="cd04485">
    <property type="entry name" value="DnaE_OBF"/>
    <property type="match status" value="1"/>
</dbReference>
<evidence type="ECO:0000256" key="9">
    <source>
        <dbReference type="ARBA" id="ARBA00022763"/>
    </source>
</evidence>
<dbReference type="Proteomes" id="UP000247540">
    <property type="component" value="Unassembled WGS sequence"/>
</dbReference>
<evidence type="ECO:0000256" key="10">
    <source>
        <dbReference type="ARBA" id="ARBA00022932"/>
    </source>
</evidence>
<evidence type="ECO:0000256" key="2">
    <source>
        <dbReference type="ARBA" id="ARBA00007391"/>
    </source>
</evidence>
<dbReference type="InterPro" id="IPR004365">
    <property type="entry name" value="NA-bd_OB_tRNA"/>
</dbReference>
<comment type="caution">
    <text evidence="16">The sequence shown here is derived from an EMBL/GenBank/DDBJ whole genome shotgun (WGS) entry which is preliminary data.</text>
</comment>
<reference evidence="16 17" key="1">
    <citation type="submission" date="2018-06" db="EMBL/GenBank/DDBJ databases">
        <title>Genomic Encyclopedia of Type Strains, Phase III (KMG-III): the genomes of soil and plant-associated and newly described type strains.</title>
        <authorList>
            <person name="Whitman W."/>
        </authorList>
    </citation>
    <scope>NUCLEOTIDE SEQUENCE [LARGE SCALE GENOMIC DNA]</scope>
    <source>
        <strain evidence="16 17">CECT 7646</strain>
    </source>
</reference>
<sequence>MPEREIPLQGRPAPVLRFPRLPQRRPGHAAGDAPEPPERHRLPAYVELHCISNFSFLRGAAHPEELVEQALRLGYDGMALTDECSVAGVVRMWDGLRQMQKDHDEAWRKACPDTPVPPHAPFRLLFGSEFRLPCGGRLVAIARDLDGWGGLCQFITAARMAAEKGGYLLDAATDWSLLAGCERLFIPARTPGDAIDSIAIGRRLATARGQFGSDLWLVVELLQDLDDDLWLAALQKAGARHGMPLVAAGDVHMDVRKRKRLQDVITAVREGRTVAECGFALQAHAERHLRPRERLARLYPPELLARTVELAARCSFDLSQIAYRYPQESVPAGMTPAQALRRLVEEGVRRRFPQGETEKVRRQIEHELDLIAFKNYEMYFLTVEDIVRFARSRRILCQGRGSAANSVVCYCLGITEVPPDLGNLLFERFISRERDEPPDIDVDFEHQRREEVIQYIYEKYGRERAAIAAVVVRYRSRMAIRDVGAALGVHPALVDDFAKDHYWFDAGILEQRMEEAMARCGVRESPALLALWVELTAQLRDFPRHLSQHVGGFVLTDGPLTRLVPVEAASMEGRSIIQWEKRDLEAVGLMKVDVLALGMLSALRRGLEFRNAWRGTAWGLHDIPTEQSEVYDMICTADTIGVFQVESRAQMSMLPRLRPREFYDLVVEVAIVRPGPIQGKMVHPYLQARQDRRDEKDIRYIKDELRSALGRTLGVPIFQEQVMQLSMDAAGFSADQADALRRSMAAWKRSAGVHRFKEPLVEGMTRRGYPLAFAEGIFEQIKGFGEYGFPESHAASFALLVYFSCWLKCYEPAAFLAGMLDAQPMGFYSPSQLVQDARRHGVEVRPVDVTVSVVHSSLERQAHPVHDGDPGGRRAGGNATRMPPTDAERPAVGLGLPARAAPGETVWPGTTVPQPLRLAQPAVRLGLRRIASLSDAAMRRIVAARAEAPFASVEDLALRAQLDGHDMRALAAADALRSLAGHRRQQVWEATAQRLSPALLRGVPIHEGRLELPAAQEAEEIAGDYAALGLSLRRHPLALLRDYLGRRRLLTARQLAPLPHGRTVRACGIVTMRQRPPTAKGTMFVTLEDETGIVNVIVWKDLVEEQREPLLKARLLAVEGVWQRDKESGGQVRHLLARRMKDMTPLLAMPDNAISRSRDFH</sequence>
<dbReference type="Gene3D" id="3.20.20.140">
    <property type="entry name" value="Metal-dependent hydrolases"/>
    <property type="match status" value="1"/>
</dbReference>
<feature type="domain" description="Polymerase/histidinol phosphatase N-terminal" evidence="15">
    <location>
        <begin position="46"/>
        <end position="134"/>
    </location>
</feature>
<dbReference type="InterPro" id="IPR003141">
    <property type="entry name" value="Pol/His_phosphatase_N"/>
</dbReference>
<dbReference type="GO" id="GO:0003676">
    <property type="term" value="F:nucleic acid binding"/>
    <property type="evidence" value="ECO:0007669"/>
    <property type="project" value="InterPro"/>
</dbReference>
<dbReference type="InterPro" id="IPR016195">
    <property type="entry name" value="Pol/histidinol_Pase-like"/>
</dbReference>
<dbReference type="Pfam" id="PF02811">
    <property type="entry name" value="PHP"/>
    <property type="match status" value="1"/>
</dbReference>
<dbReference type="SMART" id="SM00481">
    <property type="entry name" value="POLIIIAc"/>
    <property type="match status" value="1"/>
</dbReference>
<dbReference type="InterPro" id="IPR004805">
    <property type="entry name" value="DnaE2/DnaE/PolC"/>
</dbReference>
<dbReference type="PANTHER" id="PTHR32294">
    <property type="entry name" value="DNA POLYMERASE III SUBUNIT ALPHA"/>
    <property type="match status" value="1"/>
</dbReference>
<dbReference type="Pfam" id="PF17657">
    <property type="entry name" value="DNA_pol3_finger"/>
    <property type="match status" value="1"/>
</dbReference>
<dbReference type="InterPro" id="IPR004013">
    <property type="entry name" value="PHP_dom"/>
</dbReference>
<evidence type="ECO:0000256" key="11">
    <source>
        <dbReference type="ARBA" id="ARBA00023204"/>
    </source>
</evidence>
<evidence type="ECO:0000256" key="1">
    <source>
        <dbReference type="ARBA" id="ARBA00004496"/>
    </source>
</evidence>
<comment type="similarity">
    <text evidence="2 13">Belongs to the DNA polymerase type-C family. DnaE2 subfamily.</text>
</comment>
<keyword evidence="6 13" id="KW-0808">Transferase</keyword>
<keyword evidence="11 13" id="KW-0234">DNA repair</keyword>
<comment type="function">
    <text evidence="13">DNA polymerase involved in damage-induced mutagenesis and translesion synthesis (TLS). It is not the major replicative DNA polymerase.</text>
</comment>
<evidence type="ECO:0000313" key="16">
    <source>
        <dbReference type="EMBL" id="PYE74328.1"/>
    </source>
</evidence>
<dbReference type="Gene3D" id="1.10.150.870">
    <property type="match status" value="1"/>
</dbReference>
<dbReference type="CDD" id="cd07434">
    <property type="entry name" value="PHP_PolIIIA_DnaE2"/>
    <property type="match status" value="1"/>
</dbReference>
<dbReference type="NCBIfam" id="NF004225">
    <property type="entry name" value="PRK05672.1"/>
    <property type="match status" value="1"/>
</dbReference>
<protein>
    <recommendedName>
        <fullName evidence="4 13">Error-prone DNA polymerase</fullName>
        <ecNumber evidence="3 13">2.7.7.7</ecNumber>
    </recommendedName>
</protein>
<dbReference type="InterPro" id="IPR040982">
    <property type="entry name" value="DNA_pol3_finger"/>
</dbReference>
<evidence type="ECO:0000256" key="5">
    <source>
        <dbReference type="ARBA" id="ARBA00022490"/>
    </source>
</evidence>
<dbReference type="GO" id="GO:0006281">
    <property type="term" value="P:DNA repair"/>
    <property type="evidence" value="ECO:0007669"/>
    <property type="project" value="UniProtKB-UniRule"/>
</dbReference>
<keyword evidence="9 13" id="KW-0227">DNA damage</keyword>
<evidence type="ECO:0000256" key="6">
    <source>
        <dbReference type="ARBA" id="ARBA00022679"/>
    </source>
</evidence>
<dbReference type="GO" id="GO:0005737">
    <property type="term" value="C:cytoplasm"/>
    <property type="evidence" value="ECO:0007669"/>
    <property type="project" value="UniProtKB-SubCell"/>
</dbReference>
<dbReference type="PANTHER" id="PTHR32294:SF4">
    <property type="entry name" value="ERROR-PRONE DNA POLYMERASE"/>
    <property type="match status" value="1"/>
</dbReference>
<dbReference type="Pfam" id="PF14579">
    <property type="entry name" value="HHH_6"/>
    <property type="match status" value="1"/>
</dbReference>
<organism evidence="16 17">
    <name type="scientific">Xylophilus ampelinus</name>
    <dbReference type="NCBI Taxonomy" id="54067"/>
    <lineage>
        <taxon>Bacteria</taxon>
        <taxon>Pseudomonadati</taxon>
        <taxon>Pseudomonadota</taxon>
        <taxon>Betaproteobacteria</taxon>
        <taxon>Burkholderiales</taxon>
        <taxon>Xylophilus</taxon>
    </lineage>
</organism>
<keyword evidence="10 13" id="KW-0239">DNA-directed DNA polymerase</keyword>
<comment type="subcellular location">
    <subcellularLocation>
        <location evidence="1 13">Cytoplasm</location>
    </subcellularLocation>
</comment>
<evidence type="ECO:0000313" key="17">
    <source>
        <dbReference type="Proteomes" id="UP000247540"/>
    </source>
</evidence>
<evidence type="ECO:0000256" key="14">
    <source>
        <dbReference type="SAM" id="MobiDB-lite"/>
    </source>
</evidence>
<feature type="region of interest" description="Disordered" evidence="14">
    <location>
        <begin position="1"/>
        <end position="38"/>
    </location>
</feature>
<keyword evidence="8 13" id="KW-0235">DNA replication</keyword>
<name>A0A318SIZ7_9BURK</name>
<evidence type="ECO:0000256" key="4">
    <source>
        <dbReference type="ARBA" id="ARBA00017273"/>
    </source>
</evidence>
<gene>
    <name evidence="13" type="primary">dnaE2</name>
    <name evidence="16" type="ORF">DFQ15_12647</name>
</gene>
<dbReference type="InterPro" id="IPR023073">
    <property type="entry name" value="DnaE2"/>
</dbReference>
<evidence type="ECO:0000256" key="13">
    <source>
        <dbReference type="HAMAP-Rule" id="MF_01902"/>
    </source>
</evidence>
<comment type="catalytic activity">
    <reaction evidence="12 13">
        <text>DNA(n) + a 2'-deoxyribonucleoside 5'-triphosphate = DNA(n+1) + diphosphate</text>
        <dbReference type="Rhea" id="RHEA:22508"/>
        <dbReference type="Rhea" id="RHEA-COMP:17339"/>
        <dbReference type="Rhea" id="RHEA-COMP:17340"/>
        <dbReference type="ChEBI" id="CHEBI:33019"/>
        <dbReference type="ChEBI" id="CHEBI:61560"/>
        <dbReference type="ChEBI" id="CHEBI:173112"/>
        <dbReference type="EC" id="2.7.7.7"/>
    </reaction>
</comment>
<dbReference type="GO" id="GO:0006260">
    <property type="term" value="P:DNA replication"/>
    <property type="evidence" value="ECO:0007669"/>
    <property type="project" value="UniProtKB-KW"/>
</dbReference>
<keyword evidence="5 13" id="KW-0963">Cytoplasm</keyword>
<dbReference type="NCBIfam" id="TIGR00594">
    <property type="entry name" value="polc"/>
    <property type="match status" value="1"/>
</dbReference>
<evidence type="ECO:0000256" key="7">
    <source>
        <dbReference type="ARBA" id="ARBA00022695"/>
    </source>
</evidence>
<evidence type="ECO:0000256" key="8">
    <source>
        <dbReference type="ARBA" id="ARBA00022705"/>
    </source>
</evidence>
<dbReference type="EMBL" id="QJTC01000026">
    <property type="protein sequence ID" value="PYE74328.1"/>
    <property type="molecule type" value="Genomic_DNA"/>
</dbReference>
<dbReference type="InterPro" id="IPR011708">
    <property type="entry name" value="DNA_pol3_alpha_NTPase_dom"/>
</dbReference>
<dbReference type="HAMAP" id="MF_01902">
    <property type="entry name" value="DNApol_error_prone"/>
    <property type="match status" value="1"/>
</dbReference>
<evidence type="ECO:0000256" key="12">
    <source>
        <dbReference type="ARBA" id="ARBA00049244"/>
    </source>
</evidence>
<dbReference type="Pfam" id="PF07733">
    <property type="entry name" value="DNA_pol3_alpha"/>
    <property type="match status" value="1"/>
</dbReference>
<dbReference type="AlphaFoldDB" id="A0A318SIZ7"/>
<feature type="region of interest" description="Disordered" evidence="14">
    <location>
        <begin position="862"/>
        <end position="891"/>
    </location>
</feature>
<dbReference type="GO" id="GO:0003887">
    <property type="term" value="F:DNA-directed DNA polymerase activity"/>
    <property type="evidence" value="ECO:0007669"/>
    <property type="project" value="UniProtKB-UniRule"/>
</dbReference>
<evidence type="ECO:0000259" key="15">
    <source>
        <dbReference type="SMART" id="SM00481"/>
    </source>
</evidence>
<dbReference type="GO" id="GO:0008408">
    <property type="term" value="F:3'-5' exonuclease activity"/>
    <property type="evidence" value="ECO:0007669"/>
    <property type="project" value="InterPro"/>
</dbReference>
<evidence type="ECO:0000256" key="3">
    <source>
        <dbReference type="ARBA" id="ARBA00012417"/>
    </source>
</evidence>
<dbReference type="OrthoDB" id="9803237at2"/>
<dbReference type="InterPro" id="IPR029460">
    <property type="entry name" value="DNAPol_HHH"/>
</dbReference>
<feature type="compositionally biased region" description="Basic and acidic residues" evidence="14">
    <location>
        <begin position="862"/>
        <end position="872"/>
    </location>
</feature>
<accession>A0A318SIZ7</accession>
<dbReference type="RefSeq" id="WP_110466705.1">
    <property type="nucleotide sequence ID" value="NZ_JAMOFZ010000001.1"/>
</dbReference>